<dbReference type="Gene3D" id="1.20.1070.10">
    <property type="entry name" value="Rhodopsin 7-helix transmembrane proteins"/>
    <property type="match status" value="1"/>
</dbReference>
<evidence type="ECO:0000313" key="10">
    <source>
        <dbReference type="EMBL" id="KAJ9581645.1"/>
    </source>
</evidence>
<dbReference type="GO" id="GO:0004930">
    <property type="term" value="F:G protein-coupled receptor activity"/>
    <property type="evidence" value="ECO:0007669"/>
    <property type="project" value="UniProtKB-KW"/>
</dbReference>
<evidence type="ECO:0000256" key="3">
    <source>
        <dbReference type="ARBA" id="ARBA00022989"/>
    </source>
</evidence>
<proteinExistence type="predicted"/>
<evidence type="ECO:0000256" key="4">
    <source>
        <dbReference type="ARBA" id="ARBA00023040"/>
    </source>
</evidence>
<evidence type="ECO:0000256" key="6">
    <source>
        <dbReference type="ARBA" id="ARBA00023170"/>
    </source>
</evidence>
<dbReference type="SUPFAM" id="SSF81321">
    <property type="entry name" value="Family A G protein-coupled receptor-like"/>
    <property type="match status" value="1"/>
</dbReference>
<feature type="transmembrane region" description="Helical" evidence="8">
    <location>
        <begin position="6"/>
        <end position="24"/>
    </location>
</feature>
<dbReference type="PANTHER" id="PTHR24243">
    <property type="entry name" value="G-PROTEIN COUPLED RECEPTOR"/>
    <property type="match status" value="1"/>
</dbReference>
<sequence>MLILMNFVVLFVFMSLLAVCLNILTARRLKMSVSISVGRICNKSLEPARNRSAKVVTALSVLLLLTHLPYFSWCFYAYWTSADRTSYTSLIFEYVSKHFLFLNSCINPPALFLTSTTFNRLFRKYFCCSKERIAIISGVS</sequence>
<keyword evidence="7" id="KW-0807">Transducer</keyword>
<comment type="subcellular location">
    <subcellularLocation>
        <location evidence="1">Membrane</location>
        <topology evidence="1">Multi-pass membrane protein</topology>
    </subcellularLocation>
</comment>
<evidence type="ECO:0000256" key="1">
    <source>
        <dbReference type="ARBA" id="ARBA00004141"/>
    </source>
</evidence>
<dbReference type="PANTHER" id="PTHR24243:SF208">
    <property type="entry name" value="PYROKININ-1 RECEPTOR"/>
    <property type="match status" value="1"/>
</dbReference>
<keyword evidence="11" id="KW-1185">Reference proteome</keyword>
<dbReference type="EMBL" id="JASPKZ010007874">
    <property type="protein sequence ID" value="KAJ9581645.1"/>
    <property type="molecule type" value="Genomic_DNA"/>
</dbReference>
<comment type="caution">
    <text evidence="10">The sequence shown here is derived from an EMBL/GenBank/DDBJ whole genome shotgun (WGS) entry which is preliminary data.</text>
</comment>
<protein>
    <recommendedName>
        <fullName evidence="9">G-protein coupled receptors family 1 profile domain-containing protein</fullName>
    </recommendedName>
</protein>
<evidence type="ECO:0000259" key="9">
    <source>
        <dbReference type="PROSITE" id="PS50262"/>
    </source>
</evidence>
<keyword evidence="5 8" id="KW-0472">Membrane</keyword>
<evidence type="ECO:0000256" key="2">
    <source>
        <dbReference type="ARBA" id="ARBA00022692"/>
    </source>
</evidence>
<feature type="domain" description="G-protein coupled receptors family 1 profile" evidence="9">
    <location>
        <begin position="1"/>
        <end position="111"/>
    </location>
</feature>
<dbReference type="InterPro" id="IPR017452">
    <property type="entry name" value="GPCR_Rhodpsn_7TM"/>
</dbReference>
<feature type="transmembrane region" description="Helical" evidence="8">
    <location>
        <begin position="55"/>
        <end position="79"/>
    </location>
</feature>
<dbReference type="Proteomes" id="UP001233999">
    <property type="component" value="Unassembled WGS sequence"/>
</dbReference>
<keyword evidence="3 8" id="KW-1133">Transmembrane helix</keyword>
<keyword evidence="2 8" id="KW-0812">Transmembrane</keyword>
<evidence type="ECO:0000256" key="8">
    <source>
        <dbReference type="SAM" id="Phobius"/>
    </source>
</evidence>
<dbReference type="GO" id="GO:0016020">
    <property type="term" value="C:membrane"/>
    <property type="evidence" value="ECO:0007669"/>
    <property type="project" value="UniProtKB-SubCell"/>
</dbReference>
<reference evidence="10" key="2">
    <citation type="submission" date="2023-05" db="EMBL/GenBank/DDBJ databases">
        <authorList>
            <person name="Fouks B."/>
        </authorList>
    </citation>
    <scope>NUCLEOTIDE SEQUENCE</scope>
    <source>
        <strain evidence="10">Stay&amp;Tobe</strain>
        <tissue evidence="10">Testes</tissue>
    </source>
</reference>
<evidence type="ECO:0000313" key="11">
    <source>
        <dbReference type="Proteomes" id="UP001233999"/>
    </source>
</evidence>
<name>A0AAD7ZJ52_DIPPU</name>
<keyword evidence="6" id="KW-0675">Receptor</keyword>
<accession>A0AAD7ZJ52</accession>
<feature type="transmembrane region" description="Helical" evidence="8">
    <location>
        <begin position="99"/>
        <end position="122"/>
    </location>
</feature>
<organism evidence="10 11">
    <name type="scientific">Diploptera punctata</name>
    <name type="common">Pacific beetle cockroach</name>
    <dbReference type="NCBI Taxonomy" id="6984"/>
    <lineage>
        <taxon>Eukaryota</taxon>
        <taxon>Metazoa</taxon>
        <taxon>Ecdysozoa</taxon>
        <taxon>Arthropoda</taxon>
        <taxon>Hexapoda</taxon>
        <taxon>Insecta</taxon>
        <taxon>Pterygota</taxon>
        <taxon>Neoptera</taxon>
        <taxon>Polyneoptera</taxon>
        <taxon>Dictyoptera</taxon>
        <taxon>Blattodea</taxon>
        <taxon>Blaberoidea</taxon>
        <taxon>Blaberidae</taxon>
        <taxon>Diplopterinae</taxon>
        <taxon>Diploptera</taxon>
    </lineage>
</organism>
<gene>
    <name evidence="10" type="ORF">L9F63_023186</name>
</gene>
<keyword evidence="4" id="KW-0297">G-protein coupled receptor</keyword>
<reference evidence="10" key="1">
    <citation type="journal article" date="2023" name="IScience">
        <title>Live-bearing cockroach genome reveals convergent evolutionary mechanisms linked to viviparity in insects and beyond.</title>
        <authorList>
            <person name="Fouks B."/>
            <person name="Harrison M.C."/>
            <person name="Mikhailova A.A."/>
            <person name="Marchal E."/>
            <person name="English S."/>
            <person name="Carruthers M."/>
            <person name="Jennings E.C."/>
            <person name="Chiamaka E.L."/>
            <person name="Frigard R.A."/>
            <person name="Pippel M."/>
            <person name="Attardo G.M."/>
            <person name="Benoit J.B."/>
            <person name="Bornberg-Bauer E."/>
            <person name="Tobe S.S."/>
        </authorList>
    </citation>
    <scope>NUCLEOTIDE SEQUENCE</scope>
    <source>
        <strain evidence="10">Stay&amp;Tobe</strain>
    </source>
</reference>
<dbReference type="PROSITE" id="PS50262">
    <property type="entry name" value="G_PROTEIN_RECEP_F1_2"/>
    <property type="match status" value="1"/>
</dbReference>
<evidence type="ECO:0000256" key="7">
    <source>
        <dbReference type="ARBA" id="ARBA00023224"/>
    </source>
</evidence>
<dbReference type="AlphaFoldDB" id="A0AAD7ZJ52"/>
<evidence type="ECO:0000256" key="5">
    <source>
        <dbReference type="ARBA" id="ARBA00023136"/>
    </source>
</evidence>